<dbReference type="FunFam" id="3.30.70.2740:FF:000002">
    <property type="entry name" value="D-2-hydroxyglutarate dehydrogenase mitochondrial"/>
    <property type="match status" value="1"/>
</dbReference>
<dbReference type="PROSITE" id="PS51387">
    <property type="entry name" value="FAD_PCMH"/>
    <property type="match status" value="1"/>
</dbReference>
<dbReference type="FunFam" id="3.30.70.2190:FF:000001">
    <property type="entry name" value="D-2-hydroxyglutarate dehydrogenase mitochondrial"/>
    <property type="match status" value="1"/>
</dbReference>
<dbReference type="Gene3D" id="3.30.70.2190">
    <property type="match status" value="1"/>
</dbReference>
<reference evidence="17" key="1">
    <citation type="submission" date="2025-08" db="UniProtKB">
        <authorList>
            <consortium name="Ensembl"/>
        </authorList>
    </citation>
    <scope>IDENTIFICATION</scope>
</reference>
<sequence length="543" mass="59260">YRKLCSCRLSLTVSLRAALRHLSPRSTFSSAATLQRSPVSPSSRFLPSTSGQPGVGRRKLHTGADGPKPSPDAAPGRMAFSRITQEDLAFFRKILPGRAVTDPDLLESNNVDWLKTVRGSGEVLLRPQTTEEVSQILKYCNSRNLAVNPQGGNTGLVGGSVPVYDEIILSTALMNKIQAFDSISGILTCQAGCVLEDLSHYLEERDHIMPLDLGAKGSCHIGGNVATNAGGLRLLRYGSLHGTVLGLEVVLADGRVLDCLATLRKDNTGYDLKQLFIGSEGTLGVITAVSILCPCKPKSVNVVFLGCETFEQLLKTFQLCRGMLGEILSAYEFLDTECMRLLNTHLKLPNPISDSPFYIVIETSGSDPAHDEEKLHNFLDTAMTSSLVTDGTVATEESKIKALWSMRERITEALTHDGYTYKYDISLPVERIYQLVADMREHLGERAKSVVGYGHVGDGNLHLNITSAAKDPALLVAIEPFVYEWTARSRGSISAEHGLGLKKRNYIYYSKSSQAVALMGDIKTMLDPKGILNPYKTLPDNLK</sequence>
<dbReference type="InterPro" id="IPR006094">
    <property type="entry name" value="Oxid_FAD_bind_N"/>
</dbReference>
<dbReference type="FunFam" id="1.10.45.10:FF:000001">
    <property type="entry name" value="D-lactate dehydrogenase mitochondrial"/>
    <property type="match status" value="1"/>
</dbReference>
<evidence type="ECO:0000256" key="7">
    <source>
        <dbReference type="ARBA" id="ARBA00022833"/>
    </source>
</evidence>
<evidence type="ECO:0000256" key="15">
    <source>
        <dbReference type="SAM" id="MobiDB-lite"/>
    </source>
</evidence>
<reference evidence="17" key="2">
    <citation type="submission" date="2025-09" db="UniProtKB">
        <authorList>
            <consortium name="Ensembl"/>
        </authorList>
    </citation>
    <scope>IDENTIFICATION</scope>
</reference>
<dbReference type="InterPro" id="IPR016171">
    <property type="entry name" value="Vanillyl_alc_oxidase_C-sub2"/>
</dbReference>
<organism evidence="17 18">
    <name type="scientific">Mola mola</name>
    <name type="common">Ocean sunfish</name>
    <name type="synonym">Tetraodon mola</name>
    <dbReference type="NCBI Taxonomy" id="94237"/>
    <lineage>
        <taxon>Eukaryota</taxon>
        <taxon>Metazoa</taxon>
        <taxon>Chordata</taxon>
        <taxon>Craniata</taxon>
        <taxon>Vertebrata</taxon>
        <taxon>Euteleostomi</taxon>
        <taxon>Actinopterygii</taxon>
        <taxon>Neopterygii</taxon>
        <taxon>Teleostei</taxon>
        <taxon>Neoteleostei</taxon>
        <taxon>Acanthomorphata</taxon>
        <taxon>Eupercaria</taxon>
        <taxon>Tetraodontiformes</taxon>
        <taxon>Molidae</taxon>
        <taxon>Mola</taxon>
    </lineage>
</organism>
<dbReference type="PANTHER" id="PTHR43716:SF1">
    <property type="entry name" value="D-2-HYDROXYGLUTARATE DEHYDROGENASE, MITOCHONDRIAL"/>
    <property type="match status" value="1"/>
</dbReference>
<evidence type="ECO:0000256" key="6">
    <source>
        <dbReference type="ARBA" id="ARBA00022827"/>
    </source>
</evidence>
<dbReference type="Pfam" id="PF02913">
    <property type="entry name" value="FAD-oxidase_C"/>
    <property type="match status" value="1"/>
</dbReference>
<dbReference type="GO" id="GO:0071949">
    <property type="term" value="F:FAD binding"/>
    <property type="evidence" value="ECO:0007669"/>
    <property type="project" value="InterPro"/>
</dbReference>
<evidence type="ECO:0000256" key="12">
    <source>
        <dbReference type="ARBA" id="ARBA00039639"/>
    </source>
</evidence>
<comment type="subcellular location">
    <subcellularLocation>
        <location evidence="2">Mitochondrion</location>
    </subcellularLocation>
</comment>
<comment type="catalytic activity">
    <reaction evidence="14">
        <text>(R)-malate + A = oxaloacetate + AH2</text>
        <dbReference type="Rhea" id="RHEA:67460"/>
        <dbReference type="ChEBI" id="CHEBI:13193"/>
        <dbReference type="ChEBI" id="CHEBI:15588"/>
        <dbReference type="ChEBI" id="CHEBI:16452"/>
        <dbReference type="ChEBI" id="CHEBI:17499"/>
    </reaction>
    <physiologicalReaction direction="left-to-right" evidence="14">
        <dbReference type="Rhea" id="RHEA:67461"/>
    </physiologicalReaction>
</comment>
<evidence type="ECO:0000256" key="3">
    <source>
        <dbReference type="ARBA" id="ARBA00008000"/>
    </source>
</evidence>
<dbReference type="SUPFAM" id="SSF55103">
    <property type="entry name" value="FAD-linked oxidases, C-terminal domain"/>
    <property type="match status" value="1"/>
</dbReference>
<dbReference type="GO" id="GO:0005739">
    <property type="term" value="C:mitochondrion"/>
    <property type="evidence" value="ECO:0007669"/>
    <property type="project" value="UniProtKB-SubCell"/>
</dbReference>
<keyword evidence="5" id="KW-0479">Metal-binding</keyword>
<dbReference type="STRING" id="94237.ENSMMOP00000011577"/>
<keyword evidence="18" id="KW-1185">Reference proteome</keyword>
<dbReference type="InterPro" id="IPR051264">
    <property type="entry name" value="FAD-oxidored/transferase_4"/>
</dbReference>
<dbReference type="Ensembl" id="ENSMMOT00000011775.1">
    <property type="protein sequence ID" value="ENSMMOP00000011577.1"/>
    <property type="gene ID" value="ENSMMOG00000008903.1"/>
</dbReference>
<evidence type="ECO:0000259" key="16">
    <source>
        <dbReference type="PROSITE" id="PS51387"/>
    </source>
</evidence>
<keyword evidence="4" id="KW-0285">Flavoprotein</keyword>
<dbReference type="PANTHER" id="PTHR43716">
    <property type="entry name" value="D-2-HYDROXYGLUTARATE DEHYDROGENASE, MITOCHONDRIAL"/>
    <property type="match status" value="1"/>
</dbReference>
<evidence type="ECO:0000256" key="10">
    <source>
        <dbReference type="ARBA" id="ARBA00023128"/>
    </source>
</evidence>
<comment type="similarity">
    <text evidence="3">Belongs to the FAD-binding oxidoreductase/transferase type 4 family.</text>
</comment>
<keyword evidence="9" id="KW-0560">Oxidoreductase</keyword>
<evidence type="ECO:0000256" key="1">
    <source>
        <dbReference type="ARBA" id="ARBA00001974"/>
    </source>
</evidence>
<dbReference type="Gene3D" id="3.30.43.10">
    <property type="entry name" value="Uridine Diphospho-n-acetylenolpyruvylglucosamine Reductase, domain 2"/>
    <property type="match status" value="1"/>
</dbReference>
<dbReference type="InterPro" id="IPR016169">
    <property type="entry name" value="FAD-bd_PCMH_sub2"/>
</dbReference>
<keyword evidence="10" id="KW-0496">Mitochondrion</keyword>
<dbReference type="GO" id="GO:0006108">
    <property type="term" value="P:malate metabolic process"/>
    <property type="evidence" value="ECO:0007669"/>
    <property type="project" value="UniProtKB-ARBA"/>
</dbReference>
<dbReference type="FunFam" id="3.30.43.10:FF:000002">
    <property type="entry name" value="D-2-hydroxyglutarate dehydrogenase, mitochondrial"/>
    <property type="match status" value="1"/>
</dbReference>
<evidence type="ECO:0000256" key="14">
    <source>
        <dbReference type="ARBA" id="ARBA00049267"/>
    </source>
</evidence>
<dbReference type="Proteomes" id="UP000261620">
    <property type="component" value="Unplaced"/>
</dbReference>
<evidence type="ECO:0000256" key="9">
    <source>
        <dbReference type="ARBA" id="ARBA00023002"/>
    </source>
</evidence>
<feature type="domain" description="FAD-binding PCMH-type" evidence="16">
    <location>
        <begin position="117"/>
        <end position="296"/>
    </location>
</feature>
<keyword evidence="8" id="KW-0809">Transit peptide</keyword>
<evidence type="ECO:0000256" key="4">
    <source>
        <dbReference type="ARBA" id="ARBA00022630"/>
    </source>
</evidence>
<name>A0A3Q3WHB4_MOLML</name>
<keyword evidence="7" id="KW-0862">Zinc</keyword>
<dbReference type="InterPro" id="IPR036318">
    <property type="entry name" value="FAD-bd_PCMH-like_sf"/>
</dbReference>
<dbReference type="InterPro" id="IPR016167">
    <property type="entry name" value="FAD-bd_PCMH_sub1"/>
</dbReference>
<dbReference type="GO" id="GO:0046872">
    <property type="term" value="F:metal ion binding"/>
    <property type="evidence" value="ECO:0007669"/>
    <property type="project" value="UniProtKB-KW"/>
</dbReference>
<dbReference type="Gene3D" id="3.30.465.10">
    <property type="match status" value="1"/>
</dbReference>
<dbReference type="EC" id="1.1.99.39" evidence="11"/>
<dbReference type="GO" id="GO:0051990">
    <property type="term" value="F:(R)-2-hydroxyglutarate dehydrogenase activity"/>
    <property type="evidence" value="ECO:0007669"/>
    <property type="project" value="UniProtKB-EC"/>
</dbReference>
<accession>A0A3Q3WHB4</accession>
<dbReference type="Pfam" id="PF01565">
    <property type="entry name" value="FAD_binding_4"/>
    <property type="match status" value="1"/>
</dbReference>
<evidence type="ECO:0000256" key="13">
    <source>
        <dbReference type="ARBA" id="ARBA00045410"/>
    </source>
</evidence>
<dbReference type="InterPro" id="IPR016164">
    <property type="entry name" value="FAD-linked_Oxase-like_C"/>
</dbReference>
<dbReference type="FunFam" id="3.30.465.10:FF:000053">
    <property type="entry name" value="D-lactate dehydrogenase (Cytochrome), putative"/>
    <property type="match status" value="1"/>
</dbReference>
<evidence type="ECO:0000256" key="8">
    <source>
        <dbReference type="ARBA" id="ARBA00022946"/>
    </source>
</evidence>
<feature type="region of interest" description="Disordered" evidence="15">
    <location>
        <begin position="30"/>
        <end position="77"/>
    </location>
</feature>
<dbReference type="AlphaFoldDB" id="A0A3Q3WHB4"/>
<dbReference type="InterPro" id="IPR016166">
    <property type="entry name" value="FAD-bd_PCMH"/>
</dbReference>
<dbReference type="Gene3D" id="1.10.45.10">
    <property type="entry name" value="Vanillyl-alcohol Oxidase, Chain A, domain 4"/>
    <property type="match status" value="1"/>
</dbReference>
<feature type="compositionally biased region" description="Polar residues" evidence="15">
    <location>
        <begin position="30"/>
        <end position="52"/>
    </location>
</feature>
<dbReference type="InterPro" id="IPR004113">
    <property type="entry name" value="FAD-bd_oxidored_4_C"/>
</dbReference>
<dbReference type="OMA" id="YNEDWMR"/>
<keyword evidence="6" id="KW-0274">FAD</keyword>
<evidence type="ECO:0000313" key="18">
    <source>
        <dbReference type="Proteomes" id="UP000261620"/>
    </source>
</evidence>
<dbReference type="SUPFAM" id="SSF56176">
    <property type="entry name" value="FAD-binding/transporter-associated domain-like"/>
    <property type="match status" value="1"/>
</dbReference>
<protein>
    <recommendedName>
        <fullName evidence="12">D-2-hydroxyglutarate dehydrogenase, mitochondrial</fullName>
        <ecNumber evidence="11">1.1.99.39</ecNumber>
    </recommendedName>
</protein>
<proteinExistence type="inferred from homology"/>
<evidence type="ECO:0000313" key="17">
    <source>
        <dbReference type="Ensembl" id="ENSMMOP00000011577.1"/>
    </source>
</evidence>
<comment type="cofactor">
    <cofactor evidence="1">
        <name>FAD</name>
        <dbReference type="ChEBI" id="CHEBI:57692"/>
    </cofactor>
</comment>
<dbReference type="Gene3D" id="3.30.70.2740">
    <property type="match status" value="1"/>
</dbReference>
<evidence type="ECO:0000256" key="11">
    <source>
        <dbReference type="ARBA" id="ARBA00039003"/>
    </source>
</evidence>
<comment type="function">
    <text evidence="13">Catalyzes the oxidation of D-2-hydroxyglutarate (D-2-HG) to alpha-ketoglutarate. Also catalyzes the oxidation of other D-2-hydroxyacids, such as D-malate (D-MAL) and D-lactate (D-LAC). Exhibits high activities towards D-2-HG and D-MAL but a very weak activity towards D-LAC.</text>
</comment>
<evidence type="ECO:0000256" key="2">
    <source>
        <dbReference type="ARBA" id="ARBA00004173"/>
    </source>
</evidence>
<evidence type="ECO:0000256" key="5">
    <source>
        <dbReference type="ARBA" id="ARBA00022723"/>
    </source>
</evidence>